<proteinExistence type="inferred from homology"/>
<evidence type="ECO:0000313" key="13">
    <source>
        <dbReference type="EMBL" id="PAT33890.1"/>
    </source>
</evidence>
<evidence type="ECO:0000256" key="1">
    <source>
        <dbReference type="ARBA" id="ARBA00004377"/>
    </source>
</evidence>
<evidence type="ECO:0000256" key="6">
    <source>
        <dbReference type="ARBA" id="ARBA00022692"/>
    </source>
</evidence>
<accession>A0A2A2A5U2</accession>
<name>A0A2A2A5U2_9BURK</name>
<feature type="transmembrane region" description="Helical" evidence="11">
    <location>
        <begin position="30"/>
        <end position="51"/>
    </location>
</feature>
<dbReference type="GO" id="GO:0015628">
    <property type="term" value="P:protein secretion by the type II secretion system"/>
    <property type="evidence" value="ECO:0007669"/>
    <property type="project" value="InterPro"/>
</dbReference>
<evidence type="ECO:0000256" key="2">
    <source>
        <dbReference type="ARBA" id="ARBA00021549"/>
    </source>
</evidence>
<evidence type="ECO:0000256" key="8">
    <source>
        <dbReference type="ARBA" id="ARBA00023136"/>
    </source>
</evidence>
<evidence type="ECO:0000256" key="9">
    <source>
        <dbReference type="ARBA" id="ARBA00025772"/>
    </source>
</evidence>
<dbReference type="Proteomes" id="UP000217999">
    <property type="component" value="Unassembled WGS sequence"/>
</dbReference>
<dbReference type="Pfam" id="PF12019">
    <property type="entry name" value="GspH"/>
    <property type="match status" value="1"/>
</dbReference>
<keyword evidence="3" id="KW-1003">Cell membrane</keyword>
<dbReference type="InterPro" id="IPR012902">
    <property type="entry name" value="N_methyl_site"/>
</dbReference>
<dbReference type="InterPro" id="IPR022346">
    <property type="entry name" value="T2SS_GspH"/>
</dbReference>
<dbReference type="Gene3D" id="3.55.40.10">
    <property type="entry name" value="minor pseudopilin epsh domain"/>
    <property type="match status" value="1"/>
</dbReference>
<evidence type="ECO:0000256" key="4">
    <source>
        <dbReference type="ARBA" id="ARBA00022481"/>
    </source>
</evidence>
<keyword evidence="5" id="KW-0997">Cell inner membrane</keyword>
<sequence>MTHAALFPPAAHSARWANARRRLGQPGFTMVELMVVMLLLAILAALAVPSFKPLIENWRVRQVVDSMLSTIYLARSEAYKHGGRIVVQKLPNRDGCNLASGNAQWGCGWQMFLDGNENRVRDDGEQILRTVTTPGATQVLVSGSVNGALSFDRWGQVGGLGALGVSVFPGSATASSAATRRICVSAGGRIRTVQGNTC</sequence>
<comment type="caution">
    <text evidence="13">The sequence shown here is derived from an EMBL/GenBank/DDBJ whole genome shotgun (WGS) entry which is preliminary data.</text>
</comment>
<evidence type="ECO:0000256" key="7">
    <source>
        <dbReference type="ARBA" id="ARBA00022989"/>
    </source>
</evidence>
<keyword evidence="8 11" id="KW-0472">Membrane</keyword>
<dbReference type="NCBIfam" id="TIGR02532">
    <property type="entry name" value="IV_pilin_GFxxxE"/>
    <property type="match status" value="1"/>
</dbReference>
<comment type="similarity">
    <text evidence="9">Belongs to the GSP H family.</text>
</comment>
<dbReference type="GO" id="GO:0015627">
    <property type="term" value="C:type II protein secretion system complex"/>
    <property type="evidence" value="ECO:0007669"/>
    <property type="project" value="InterPro"/>
</dbReference>
<evidence type="ECO:0000256" key="10">
    <source>
        <dbReference type="ARBA" id="ARBA00030775"/>
    </source>
</evidence>
<protein>
    <recommendedName>
        <fullName evidence="2">Type II secretion system protein H</fullName>
    </recommendedName>
    <alternativeName>
        <fullName evidence="10">General secretion pathway protein H</fullName>
    </alternativeName>
</protein>
<dbReference type="Pfam" id="PF07963">
    <property type="entry name" value="N_methyl"/>
    <property type="match status" value="1"/>
</dbReference>
<keyword evidence="4" id="KW-0488">Methylation</keyword>
<evidence type="ECO:0000256" key="11">
    <source>
        <dbReference type="SAM" id="Phobius"/>
    </source>
</evidence>
<evidence type="ECO:0000256" key="5">
    <source>
        <dbReference type="ARBA" id="ARBA00022519"/>
    </source>
</evidence>
<evidence type="ECO:0000313" key="14">
    <source>
        <dbReference type="Proteomes" id="UP000217999"/>
    </source>
</evidence>
<dbReference type="SUPFAM" id="SSF54523">
    <property type="entry name" value="Pili subunits"/>
    <property type="match status" value="1"/>
</dbReference>
<reference evidence="13 14" key="1">
    <citation type="submission" date="2017-08" db="EMBL/GenBank/DDBJ databases">
        <title>WGS of Clinical strains of the CDC Group NO-1 linked to zoonotic infections in humans.</title>
        <authorList>
            <person name="Bernier A.-M."/>
            <person name="Bernard K."/>
        </authorList>
    </citation>
    <scope>NUCLEOTIDE SEQUENCE [LARGE SCALE GENOMIC DNA]</scope>
    <source>
        <strain evidence="13 14">NML03-0146</strain>
    </source>
</reference>
<dbReference type="AlphaFoldDB" id="A0A2A2A5U2"/>
<dbReference type="GO" id="GO:0005886">
    <property type="term" value="C:plasma membrane"/>
    <property type="evidence" value="ECO:0007669"/>
    <property type="project" value="UniProtKB-SubCell"/>
</dbReference>
<dbReference type="EMBL" id="NSJF01000006">
    <property type="protein sequence ID" value="PAT33890.1"/>
    <property type="molecule type" value="Genomic_DNA"/>
</dbReference>
<dbReference type="InterPro" id="IPR045584">
    <property type="entry name" value="Pilin-like"/>
</dbReference>
<feature type="domain" description="General secretion pathway GspH" evidence="12">
    <location>
        <begin position="65"/>
        <end position="188"/>
    </location>
</feature>
<organism evidence="13 14">
    <name type="scientific">Vandammella animalimorsus</name>
    <dbReference type="NCBI Taxonomy" id="2029117"/>
    <lineage>
        <taxon>Bacteria</taxon>
        <taxon>Pseudomonadati</taxon>
        <taxon>Pseudomonadota</taxon>
        <taxon>Betaproteobacteria</taxon>
        <taxon>Burkholderiales</taxon>
        <taxon>Comamonadaceae</taxon>
        <taxon>Vandammella</taxon>
    </lineage>
</organism>
<evidence type="ECO:0000259" key="12">
    <source>
        <dbReference type="Pfam" id="PF12019"/>
    </source>
</evidence>
<keyword evidence="7 11" id="KW-1133">Transmembrane helix</keyword>
<comment type="subcellular location">
    <subcellularLocation>
        <location evidence="1">Cell inner membrane</location>
        <topology evidence="1">Single-pass membrane protein</topology>
    </subcellularLocation>
</comment>
<keyword evidence="6 11" id="KW-0812">Transmembrane</keyword>
<evidence type="ECO:0000256" key="3">
    <source>
        <dbReference type="ARBA" id="ARBA00022475"/>
    </source>
</evidence>
<gene>
    <name evidence="13" type="ORF">CK620_11970</name>
</gene>